<gene>
    <name evidence="1" type="ORF">F5X71_23155</name>
</gene>
<accession>A0A6G9XV90</accession>
<organism evidence="1 2">
    <name type="scientific">Nocardia brasiliensis</name>
    <dbReference type="NCBI Taxonomy" id="37326"/>
    <lineage>
        <taxon>Bacteria</taxon>
        <taxon>Bacillati</taxon>
        <taxon>Actinomycetota</taxon>
        <taxon>Actinomycetes</taxon>
        <taxon>Mycobacteriales</taxon>
        <taxon>Nocardiaceae</taxon>
        <taxon>Nocardia</taxon>
    </lineage>
</organism>
<dbReference type="RefSeq" id="WP_167463944.1">
    <property type="nucleotide sequence ID" value="NZ_CP046171.1"/>
</dbReference>
<reference evidence="1 2" key="1">
    <citation type="journal article" date="2019" name="ACS Chem. Biol.">
        <title>Identification and Mobilization of a Cryptic Antibiotic Biosynthesis Gene Locus from a Human-Pathogenic Nocardia Isolate.</title>
        <authorList>
            <person name="Herisse M."/>
            <person name="Ishida K."/>
            <person name="Porter J.L."/>
            <person name="Howden B."/>
            <person name="Hertweck C."/>
            <person name="Stinear T.P."/>
            <person name="Pidot S.J."/>
        </authorList>
    </citation>
    <scope>NUCLEOTIDE SEQUENCE [LARGE SCALE GENOMIC DNA]</scope>
    <source>
        <strain evidence="1 2">AUSMDU00024985</strain>
    </source>
</reference>
<evidence type="ECO:0000313" key="2">
    <source>
        <dbReference type="Proteomes" id="UP000501705"/>
    </source>
</evidence>
<protein>
    <submittedName>
        <fullName evidence="1">Uncharacterized protein</fullName>
    </submittedName>
</protein>
<proteinExistence type="predicted"/>
<name>A0A6G9XV90_NOCBR</name>
<sequence length="226" mass="24647">MNEYARLRTLLALDDAANAVRDWAGAVLAGVADGSSELVAVRHPLGFLCFPVWRGEGRGVCVHVWTEGGYARPTTSPMHAHSWDLLSTVLYGTVGNEILEIDSAPSRPTHRMFEIQSAADGDLVRATPRLVAYRVRSREEFGAGEVYTLPHGAFHVSDVRGAAATVVLGEDNRGHPDLSLGTLATTDHWVHRTPCTPVESRGAARTVLDHLHVRPKQLENRCEQAT</sequence>
<dbReference type="Proteomes" id="UP000501705">
    <property type="component" value="Chromosome"/>
</dbReference>
<dbReference type="AlphaFoldDB" id="A0A6G9XV90"/>
<dbReference type="EMBL" id="CP046171">
    <property type="protein sequence ID" value="QIS04844.1"/>
    <property type="molecule type" value="Genomic_DNA"/>
</dbReference>
<evidence type="ECO:0000313" key="1">
    <source>
        <dbReference type="EMBL" id="QIS04844.1"/>
    </source>
</evidence>